<dbReference type="OMA" id="QKAFKEW"/>
<feature type="region of interest" description="Disordered" evidence="7">
    <location>
        <begin position="35"/>
        <end position="57"/>
    </location>
</feature>
<evidence type="ECO:0000313" key="8">
    <source>
        <dbReference type="EMBL" id="ELU07131.1"/>
    </source>
</evidence>
<evidence type="ECO:0000256" key="7">
    <source>
        <dbReference type="SAM" id="MobiDB-lite"/>
    </source>
</evidence>
<dbReference type="InterPro" id="IPR017437">
    <property type="entry name" value="ATP-NAD_kinase_PpnK-typ_C"/>
</dbReference>
<dbReference type="Gene3D" id="3.40.50.10330">
    <property type="entry name" value="Probable inorganic polyphosphate/atp-NAD kinase, domain 1"/>
    <property type="match status" value="1"/>
</dbReference>
<protein>
    <recommendedName>
        <fullName evidence="2">NAD(+) kinase</fullName>
        <ecNumber evidence="2">2.7.1.23</ecNumber>
    </recommendedName>
</protein>
<dbReference type="STRING" id="283909.R7UUT4"/>
<dbReference type="InterPro" id="IPR002504">
    <property type="entry name" value="NADK"/>
</dbReference>
<evidence type="ECO:0000313" key="9">
    <source>
        <dbReference type="EnsemblMetazoa" id="CapteP168507"/>
    </source>
</evidence>
<reference evidence="9" key="3">
    <citation type="submission" date="2015-06" db="UniProtKB">
        <authorList>
            <consortium name="EnsemblMetazoa"/>
        </authorList>
    </citation>
    <scope>IDENTIFICATION</scope>
</reference>
<dbReference type="PANTHER" id="PTHR20275">
    <property type="entry name" value="NAD KINASE"/>
    <property type="match status" value="1"/>
</dbReference>
<dbReference type="PANTHER" id="PTHR20275:SF0">
    <property type="entry name" value="NAD KINASE"/>
    <property type="match status" value="1"/>
</dbReference>
<sequence>MPYVSNEALAARQLNQKPQTPQLKKIRNESIQTSQLDNRLSTSMENLAESRPPRRRTKSLYGVSPNCKFGPKASVMKNQANVLTIQDPGSQRLTWYKSPLTVLIIKKILDEQVIQPFFDLSLWLLKVKQMVVFVEAKVLEEDLVVGHRQFKDIKGKLCSFKEGVDDLTDKIDLIICLGGDGTLLYASTLFQQSVPPIMAFHLGSLGFLSPFEFDDFKSKVTTVLQGNVPLSLRTRLKCVIAKKGPDCDQLDDAPFKHVESKQNILVLNEVVVDRGCMPYLGNLDLYIEHKYITSVQGDGLIISTPTGSTAYAAAAGASMVHPNVPAIVIAPICPHSLSFRPIVVPAGVEIKLMVSPNARSDAWVSFDGRNRLQLSKGDVLKISTSIFPIPSICNEDQISDWFDSLGRCLHWNVRKPQKAFSHAPSSESLLSDSDNGR</sequence>
<evidence type="ECO:0000256" key="1">
    <source>
        <dbReference type="ARBA" id="ARBA00010995"/>
    </source>
</evidence>
<dbReference type="GO" id="GO:0006741">
    <property type="term" value="P:NADP+ biosynthetic process"/>
    <property type="evidence" value="ECO:0007669"/>
    <property type="project" value="InterPro"/>
</dbReference>
<dbReference type="Gene3D" id="2.60.200.30">
    <property type="entry name" value="Probable inorganic polyphosphate/atp-NAD kinase, domain 2"/>
    <property type="match status" value="1"/>
</dbReference>
<organism evidence="8">
    <name type="scientific">Capitella teleta</name>
    <name type="common">Polychaete worm</name>
    <dbReference type="NCBI Taxonomy" id="283909"/>
    <lineage>
        <taxon>Eukaryota</taxon>
        <taxon>Metazoa</taxon>
        <taxon>Spiralia</taxon>
        <taxon>Lophotrochozoa</taxon>
        <taxon>Annelida</taxon>
        <taxon>Polychaeta</taxon>
        <taxon>Sedentaria</taxon>
        <taxon>Scolecida</taxon>
        <taxon>Capitellidae</taxon>
        <taxon>Capitella</taxon>
    </lineage>
</organism>
<dbReference type="InterPro" id="IPR016064">
    <property type="entry name" value="NAD/diacylglycerol_kinase_sf"/>
</dbReference>
<dbReference type="HAMAP" id="MF_00361">
    <property type="entry name" value="NAD_kinase"/>
    <property type="match status" value="1"/>
</dbReference>
<keyword evidence="6" id="KW-0520">NAD</keyword>
<gene>
    <name evidence="8" type="ORF">CAPTEDRAFT_168507</name>
</gene>
<accession>R7UUT4</accession>
<dbReference type="FunFam" id="2.60.200.30:FF:000003">
    <property type="entry name" value="NAD kinase b"/>
    <property type="match status" value="1"/>
</dbReference>
<dbReference type="EnsemblMetazoa" id="CapteT168507">
    <property type="protein sequence ID" value="CapteP168507"/>
    <property type="gene ID" value="CapteG168507"/>
</dbReference>
<dbReference type="HOGENOM" id="CLU_008831_10_3_1"/>
<dbReference type="AlphaFoldDB" id="R7UUT4"/>
<name>R7UUT4_CAPTE</name>
<evidence type="ECO:0000313" key="10">
    <source>
        <dbReference type="Proteomes" id="UP000014760"/>
    </source>
</evidence>
<dbReference type="Pfam" id="PF20143">
    <property type="entry name" value="NAD_kinase_C"/>
    <property type="match status" value="1"/>
</dbReference>
<keyword evidence="3" id="KW-0808">Transferase</keyword>
<dbReference type="Pfam" id="PF01513">
    <property type="entry name" value="NAD_kinase"/>
    <property type="match status" value="1"/>
</dbReference>
<evidence type="ECO:0000256" key="6">
    <source>
        <dbReference type="ARBA" id="ARBA00023027"/>
    </source>
</evidence>
<keyword evidence="4" id="KW-0418">Kinase</keyword>
<proteinExistence type="inferred from homology"/>
<evidence type="ECO:0000256" key="5">
    <source>
        <dbReference type="ARBA" id="ARBA00022857"/>
    </source>
</evidence>
<dbReference type="SUPFAM" id="SSF111331">
    <property type="entry name" value="NAD kinase/diacylglycerol kinase-like"/>
    <property type="match status" value="1"/>
</dbReference>
<reference evidence="10" key="1">
    <citation type="submission" date="2012-12" db="EMBL/GenBank/DDBJ databases">
        <authorList>
            <person name="Hellsten U."/>
            <person name="Grimwood J."/>
            <person name="Chapman J.A."/>
            <person name="Shapiro H."/>
            <person name="Aerts A."/>
            <person name="Otillar R.P."/>
            <person name="Terry A.Y."/>
            <person name="Boore J.L."/>
            <person name="Simakov O."/>
            <person name="Marletaz F."/>
            <person name="Cho S.-J."/>
            <person name="Edsinger-Gonzales E."/>
            <person name="Havlak P."/>
            <person name="Kuo D.-H."/>
            <person name="Larsson T."/>
            <person name="Lv J."/>
            <person name="Arendt D."/>
            <person name="Savage R."/>
            <person name="Osoegawa K."/>
            <person name="de Jong P."/>
            <person name="Lindberg D.R."/>
            <person name="Seaver E.C."/>
            <person name="Weisblat D.A."/>
            <person name="Putnam N.H."/>
            <person name="Grigoriev I.V."/>
            <person name="Rokhsar D.S."/>
        </authorList>
    </citation>
    <scope>NUCLEOTIDE SEQUENCE</scope>
    <source>
        <strain evidence="10">I ESC-2004</strain>
    </source>
</reference>
<dbReference type="EMBL" id="AMQN01007177">
    <property type="status" value="NOT_ANNOTATED_CDS"/>
    <property type="molecule type" value="Genomic_DNA"/>
</dbReference>
<comment type="similarity">
    <text evidence="1">Belongs to the NAD kinase family.</text>
</comment>
<dbReference type="InterPro" id="IPR017438">
    <property type="entry name" value="ATP-NAD_kinase_N"/>
</dbReference>
<evidence type="ECO:0000256" key="3">
    <source>
        <dbReference type="ARBA" id="ARBA00022679"/>
    </source>
</evidence>
<dbReference type="OrthoDB" id="24581at2759"/>
<dbReference type="EMBL" id="KB300141">
    <property type="protein sequence ID" value="ELU07131.1"/>
    <property type="molecule type" value="Genomic_DNA"/>
</dbReference>
<dbReference type="GO" id="GO:0003951">
    <property type="term" value="F:NAD+ kinase activity"/>
    <property type="evidence" value="ECO:0007669"/>
    <property type="project" value="UniProtKB-EC"/>
</dbReference>
<keyword evidence="10" id="KW-1185">Reference proteome</keyword>
<dbReference type="FunCoup" id="R7UUT4">
    <property type="interactions" value="1947"/>
</dbReference>
<evidence type="ECO:0000256" key="2">
    <source>
        <dbReference type="ARBA" id="ARBA00012120"/>
    </source>
</evidence>
<feature type="compositionally biased region" description="Polar residues" evidence="7">
    <location>
        <begin position="35"/>
        <end position="45"/>
    </location>
</feature>
<dbReference type="Proteomes" id="UP000014760">
    <property type="component" value="Unassembled WGS sequence"/>
</dbReference>
<evidence type="ECO:0000256" key="4">
    <source>
        <dbReference type="ARBA" id="ARBA00022777"/>
    </source>
</evidence>
<reference evidence="8 10" key="2">
    <citation type="journal article" date="2013" name="Nature">
        <title>Insights into bilaterian evolution from three spiralian genomes.</title>
        <authorList>
            <person name="Simakov O."/>
            <person name="Marletaz F."/>
            <person name="Cho S.J."/>
            <person name="Edsinger-Gonzales E."/>
            <person name="Havlak P."/>
            <person name="Hellsten U."/>
            <person name="Kuo D.H."/>
            <person name="Larsson T."/>
            <person name="Lv J."/>
            <person name="Arendt D."/>
            <person name="Savage R."/>
            <person name="Osoegawa K."/>
            <person name="de Jong P."/>
            <person name="Grimwood J."/>
            <person name="Chapman J.A."/>
            <person name="Shapiro H."/>
            <person name="Aerts A."/>
            <person name="Otillar R.P."/>
            <person name="Terry A.Y."/>
            <person name="Boore J.L."/>
            <person name="Grigoriev I.V."/>
            <person name="Lindberg D.R."/>
            <person name="Seaver E.C."/>
            <person name="Weisblat D.A."/>
            <person name="Putnam N.H."/>
            <person name="Rokhsar D.S."/>
        </authorList>
    </citation>
    <scope>NUCLEOTIDE SEQUENCE</scope>
    <source>
        <strain evidence="8 10">I ESC-2004</strain>
    </source>
</reference>
<dbReference type="GO" id="GO:0019674">
    <property type="term" value="P:NAD+ metabolic process"/>
    <property type="evidence" value="ECO:0007669"/>
    <property type="project" value="InterPro"/>
</dbReference>
<dbReference type="EC" id="2.7.1.23" evidence="2"/>
<keyword evidence="5" id="KW-0521">NADP</keyword>